<evidence type="ECO:0000313" key="2">
    <source>
        <dbReference type="Proteomes" id="UP000054324"/>
    </source>
</evidence>
<dbReference type="AlphaFoldDB" id="A0A074ZXE4"/>
<keyword evidence="2" id="KW-1185">Reference proteome</keyword>
<dbReference type="GeneID" id="20325631"/>
<dbReference type="KEGG" id="ovi:T265_11463"/>
<accession>A0A074ZXE4</accession>
<gene>
    <name evidence="1" type="ORF">T265_11463</name>
</gene>
<evidence type="ECO:0000313" key="1">
    <source>
        <dbReference type="EMBL" id="KER19869.1"/>
    </source>
</evidence>
<proteinExistence type="predicted"/>
<organism evidence="1 2">
    <name type="scientific">Opisthorchis viverrini</name>
    <name type="common">Southeast Asian liver fluke</name>
    <dbReference type="NCBI Taxonomy" id="6198"/>
    <lineage>
        <taxon>Eukaryota</taxon>
        <taxon>Metazoa</taxon>
        <taxon>Spiralia</taxon>
        <taxon>Lophotrochozoa</taxon>
        <taxon>Platyhelminthes</taxon>
        <taxon>Trematoda</taxon>
        <taxon>Digenea</taxon>
        <taxon>Opisthorchiida</taxon>
        <taxon>Opisthorchiata</taxon>
        <taxon>Opisthorchiidae</taxon>
        <taxon>Opisthorchis</taxon>
    </lineage>
</organism>
<dbReference type="CTD" id="20325631"/>
<sequence length="292" mass="32759">MYAQPHLLRIKVSYVRRGPTVASKYKSLAVTLRSLGPVTTGADWGKRMPRHSARIWYYANVYYSCSAIPNSECVRLDERRRSRCLQQSEDGAARSTGTFREFLCNPNMTSTSGVRWFPAGLQNMRQTHRLATVFTTYDSLATMTTTEEALVLEIRLIVYALESSVVTSADLLSFDWDPICLLTTTPAYSFQLWSSFRERSSSTLSTPTETSVAPATEVADVSMNGNLSVIGSMEVPVTSIGRQAPIDRLGFVIGFDMKSLYKQLFIDFQYLHEVIQCNILKQMDANQLAPGR</sequence>
<dbReference type="Proteomes" id="UP000054324">
    <property type="component" value="Unassembled WGS sequence"/>
</dbReference>
<reference evidence="1 2" key="1">
    <citation type="submission" date="2013-11" db="EMBL/GenBank/DDBJ databases">
        <title>Opisthorchis viverrini - life in the bile duct.</title>
        <authorList>
            <person name="Young N.D."/>
            <person name="Nagarajan N."/>
            <person name="Lin S.J."/>
            <person name="Korhonen P.K."/>
            <person name="Jex A.R."/>
            <person name="Hall R.S."/>
            <person name="Safavi-Hemami H."/>
            <person name="Kaewkong W."/>
            <person name="Bertrand D."/>
            <person name="Gao S."/>
            <person name="Seet Q."/>
            <person name="Wongkham S."/>
            <person name="Teh B.T."/>
            <person name="Wongkham C."/>
            <person name="Intapan P.M."/>
            <person name="Maleewong W."/>
            <person name="Yang X."/>
            <person name="Hu M."/>
            <person name="Wang Z."/>
            <person name="Hofmann A."/>
            <person name="Sternberg P.W."/>
            <person name="Tan P."/>
            <person name="Wang J."/>
            <person name="Gasser R.B."/>
        </authorList>
    </citation>
    <scope>NUCLEOTIDE SEQUENCE [LARGE SCALE GENOMIC DNA]</scope>
</reference>
<dbReference type="EMBL" id="KL597124">
    <property type="protein sequence ID" value="KER19869.1"/>
    <property type="molecule type" value="Genomic_DNA"/>
</dbReference>
<dbReference type="RefSeq" id="XP_009176386.1">
    <property type="nucleotide sequence ID" value="XM_009178122.1"/>
</dbReference>
<protein>
    <submittedName>
        <fullName evidence="1">Uncharacterized protein</fullName>
    </submittedName>
</protein>
<name>A0A074ZXE4_OPIVI</name>